<organism evidence="5 6">
    <name type="scientific">Archangium lansingense</name>
    <dbReference type="NCBI Taxonomy" id="2995310"/>
    <lineage>
        <taxon>Bacteria</taxon>
        <taxon>Pseudomonadati</taxon>
        <taxon>Myxococcota</taxon>
        <taxon>Myxococcia</taxon>
        <taxon>Myxococcales</taxon>
        <taxon>Cystobacterineae</taxon>
        <taxon>Archangiaceae</taxon>
        <taxon>Archangium</taxon>
    </lineage>
</organism>
<dbReference type="SUPFAM" id="SSF51197">
    <property type="entry name" value="Clavaminate synthase-like"/>
    <property type="match status" value="1"/>
</dbReference>
<reference evidence="5 6" key="1">
    <citation type="submission" date="2022-11" db="EMBL/GenBank/DDBJ databases">
        <title>Minimal conservation of predation-associated metabolite biosynthetic gene clusters underscores biosynthetic potential of Myxococcota including descriptions for ten novel species: Archangium lansinium sp. nov., Myxococcus landrumus sp. nov., Nannocystis bai.</title>
        <authorList>
            <person name="Ahearne A."/>
            <person name="Stevens C."/>
            <person name="Phillips K."/>
        </authorList>
    </citation>
    <scope>NUCLEOTIDE SEQUENCE [LARGE SCALE GENOMIC DNA]</scope>
    <source>
        <strain evidence="5 6">MIWBW</strain>
    </source>
</reference>
<evidence type="ECO:0000256" key="3">
    <source>
        <dbReference type="ARBA" id="ARBA00023194"/>
    </source>
</evidence>
<accession>A0ABT4A482</accession>
<dbReference type="PANTHER" id="PTHR10696:SF56">
    <property type="entry name" value="TAUD_TFDA-LIKE DOMAIN-CONTAINING PROTEIN"/>
    <property type="match status" value="1"/>
</dbReference>
<dbReference type="InterPro" id="IPR042098">
    <property type="entry name" value="TauD-like_sf"/>
</dbReference>
<gene>
    <name evidence="5" type="ORF">OV287_18250</name>
</gene>
<comment type="cofactor">
    <cofactor evidence="1">
        <name>Fe(2+)</name>
        <dbReference type="ChEBI" id="CHEBI:29033"/>
    </cofactor>
</comment>
<evidence type="ECO:0000256" key="2">
    <source>
        <dbReference type="ARBA" id="ARBA00023002"/>
    </source>
</evidence>
<protein>
    <submittedName>
        <fullName evidence="5">TauD/TfdA family dioxygenase</fullName>
    </submittedName>
</protein>
<evidence type="ECO:0000313" key="6">
    <source>
        <dbReference type="Proteomes" id="UP001207654"/>
    </source>
</evidence>
<comment type="caution">
    <text evidence="5">The sequence shown here is derived from an EMBL/GenBank/DDBJ whole genome shotgun (WGS) entry which is preliminary data.</text>
</comment>
<dbReference type="GO" id="GO:0051213">
    <property type="term" value="F:dioxygenase activity"/>
    <property type="evidence" value="ECO:0007669"/>
    <property type="project" value="UniProtKB-KW"/>
</dbReference>
<dbReference type="InterPro" id="IPR050411">
    <property type="entry name" value="AlphaKG_dependent_hydroxylases"/>
</dbReference>
<dbReference type="Pfam" id="PF02668">
    <property type="entry name" value="TauD"/>
    <property type="match status" value="1"/>
</dbReference>
<feature type="domain" description="TauD/TfdA-like" evidence="4">
    <location>
        <begin position="59"/>
        <end position="306"/>
    </location>
</feature>
<keyword evidence="6" id="KW-1185">Reference proteome</keyword>
<dbReference type="InterPro" id="IPR003819">
    <property type="entry name" value="TauD/TfdA-like"/>
</dbReference>
<name>A0ABT4A482_9BACT</name>
<dbReference type="EMBL" id="JAPNKA010000001">
    <property type="protein sequence ID" value="MCY1076421.1"/>
    <property type="molecule type" value="Genomic_DNA"/>
</dbReference>
<dbReference type="PANTHER" id="PTHR10696">
    <property type="entry name" value="GAMMA-BUTYROBETAINE HYDROXYLASE-RELATED"/>
    <property type="match status" value="1"/>
</dbReference>
<dbReference type="Proteomes" id="UP001207654">
    <property type="component" value="Unassembled WGS sequence"/>
</dbReference>
<keyword evidence="5" id="KW-0223">Dioxygenase</keyword>
<dbReference type="RefSeq" id="WP_267535312.1">
    <property type="nucleotide sequence ID" value="NZ_JAPNKA010000001.1"/>
</dbReference>
<evidence type="ECO:0000259" key="4">
    <source>
        <dbReference type="Pfam" id="PF02668"/>
    </source>
</evidence>
<keyword evidence="2" id="KW-0560">Oxidoreductase</keyword>
<keyword evidence="3" id="KW-0045">Antibiotic biosynthesis</keyword>
<evidence type="ECO:0000256" key="1">
    <source>
        <dbReference type="ARBA" id="ARBA00001954"/>
    </source>
</evidence>
<proteinExistence type="predicted"/>
<sequence>MLHRPDAPIHSAAAWEGASLRNSTQWIHVLTPGEREELRRTLHRLRGLEREEITRGTHALPELRPTLSRLREEIHRGRGFVLVRGVPIEGHTVDEVAKLYWLLGLHFGAPVPQNGQGETLCHIRDTGADPKKPTTRLYTTRAEQDFHTDGADIIGLLCLKPARQGGVSQLVSSVRVFNELLRKRPDLMHLLFEDWYWHLHGSEPEGTPPFFQYPICRYDGVHLSTFFISWWIRRAQELPGVPPPTPEQVEVLKLYEETANDPALVLGMDFQPGDIQFLKNSVILHKRTEYQDWEEPERKRHLLRLWLSAQDFEDGDDFLRKGFEDDPRSVRAARERSEQ</sequence>
<evidence type="ECO:0000313" key="5">
    <source>
        <dbReference type="EMBL" id="MCY1076421.1"/>
    </source>
</evidence>
<dbReference type="Gene3D" id="3.60.130.10">
    <property type="entry name" value="Clavaminate synthase-like"/>
    <property type="match status" value="1"/>
</dbReference>